<evidence type="ECO:0000313" key="1">
    <source>
        <dbReference type="EMBL" id="EQB39084.1"/>
    </source>
</evidence>
<reference evidence="1 2" key="1">
    <citation type="submission" date="2013-07" db="EMBL/GenBank/DDBJ databases">
        <title>Sulfurimonas hongkongensis AST-10 Genome Sequencing.</title>
        <authorList>
            <person name="Cai L."/>
            <person name="Zhang T."/>
        </authorList>
    </citation>
    <scope>NUCLEOTIDE SEQUENCE [LARGE SCALE GENOMIC DNA]</scope>
    <source>
        <strain evidence="1 2">AST-10</strain>
    </source>
</reference>
<dbReference type="STRING" id="1172190.M947_07945"/>
<organism evidence="1 2">
    <name type="scientific">Sulfurimonas hongkongensis</name>
    <dbReference type="NCBI Taxonomy" id="1172190"/>
    <lineage>
        <taxon>Bacteria</taxon>
        <taxon>Pseudomonadati</taxon>
        <taxon>Campylobacterota</taxon>
        <taxon>Epsilonproteobacteria</taxon>
        <taxon>Campylobacterales</taxon>
        <taxon>Sulfurimonadaceae</taxon>
        <taxon>Sulfurimonas</taxon>
    </lineage>
</organism>
<proteinExistence type="predicted"/>
<dbReference type="RefSeq" id="WP_021287845.1">
    <property type="nucleotide sequence ID" value="NZ_AUPZ01000010.1"/>
</dbReference>
<evidence type="ECO:0000313" key="2">
    <source>
        <dbReference type="Proteomes" id="UP000015520"/>
    </source>
</evidence>
<dbReference type="AlphaFoldDB" id="T0KPP2"/>
<accession>T0KPP2</accession>
<name>T0KPP2_9BACT</name>
<keyword evidence="2" id="KW-1185">Reference proteome</keyword>
<dbReference type="OrthoDB" id="5349376at2"/>
<dbReference type="EMBL" id="AUPZ01000010">
    <property type="protein sequence ID" value="EQB39084.1"/>
    <property type="molecule type" value="Genomic_DNA"/>
</dbReference>
<dbReference type="PATRIC" id="fig|1172190.3.peg.1533"/>
<dbReference type="Proteomes" id="UP000015520">
    <property type="component" value="Unassembled WGS sequence"/>
</dbReference>
<comment type="caution">
    <text evidence="1">The sequence shown here is derived from an EMBL/GenBank/DDBJ whole genome shotgun (WGS) entry which is preliminary data.</text>
</comment>
<gene>
    <name evidence="1" type="ORF">M947_07945</name>
</gene>
<protein>
    <submittedName>
        <fullName evidence="1">Uncharacterized protein</fullName>
    </submittedName>
</protein>
<sequence>MKEEEIYMKLFQYLRSTFFKCKRENVPVMLLLAKCFAKEELVDFLSSAQLLKFSRS</sequence>